<dbReference type="Proteomes" id="UP000258927">
    <property type="component" value="Chromosome"/>
</dbReference>
<dbReference type="EMBL" id="CP021330">
    <property type="protein sequence ID" value="AVX04322.1"/>
    <property type="molecule type" value="Genomic_DNA"/>
</dbReference>
<dbReference type="KEGG" id="mmyr:MXMO3_01797"/>
<protein>
    <submittedName>
        <fullName evidence="1">Uncharacterized protein</fullName>
    </submittedName>
</protein>
<sequence>MVEIGNKEHWVDVSVVGSPYEVETDVNSNRFRHRQSRHMDWIDGHPDESETFYTQTITVSQSKLPVVVQPGGWLMEHNGNWMKGAKIVDVRQLLGGNLIITVTEVIERRVHDMGVGKLWFVSGKDQ</sequence>
<evidence type="ECO:0000313" key="2">
    <source>
        <dbReference type="Proteomes" id="UP000258927"/>
    </source>
</evidence>
<proteinExistence type="predicted"/>
<evidence type="ECO:0000313" key="1">
    <source>
        <dbReference type="EMBL" id="AVX04322.1"/>
    </source>
</evidence>
<gene>
    <name evidence="1" type="ORF">MXMO3_01797</name>
</gene>
<organism evidence="1 2">
    <name type="scientific">Maritalea myrionectae</name>
    <dbReference type="NCBI Taxonomy" id="454601"/>
    <lineage>
        <taxon>Bacteria</taxon>
        <taxon>Pseudomonadati</taxon>
        <taxon>Pseudomonadota</taxon>
        <taxon>Alphaproteobacteria</taxon>
        <taxon>Hyphomicrobiales</taxon>
        <taxon>Devosiaceae</taxon>
        <taxon>Maritalea</taxon>
    </lineage>
</organism>
<name>A0A2R4ME89_9HYPH</name>
<keyword evidence="2" id="KW-1185">Reference proteome</keyword>
<reference evidence="1 2" key="1">
    <citation type="submission" date="2017-05" db="EMBL/GenBank/DDBJ databases">
        <title>Genome Analysis of Maritalea myrionectae HL2708#5.</title>
        <authorList>
            <consortium name="Cotde Inc.-PKNU"/>
            <person name="Jang D."/>
            <person name="Oh H.-M."/>
        </authorList>
    </citation>
    <scope>NUCLEOTIDE SEQUENCE [LARGE SCALE GENOMIC DNA]</scope>
    <source>
        <strain evidence="1 2">HL2708#5</strain>
    </source>
</reference>
<dbReference type="AlphaFoldDB" id="A0A2R4ME89"/>
<accession>A0A2R4ME89</accession>